<keyword evidence="6" id="KW-0378">Hydrolase</keyword>
<evidence type="ECO:0000256" key="1">
    <source>
        <dbReference type="ARBA" id="ARBA00006538"/>
    </source>
</evidence>
<dbReference type="Proteomes" id="UP000035265">
    <property type="component" value="Unassembled WGS sequence"/>
</dbReference>
<accession>A0A0H2KLF0</accession>
<dbReference type="PANTHER" id="PTHR10824:SF4">
    <property type="entry name" value="ACYL-COENZYME A THIOESTERASE 1-LIKE"/>
    <property type="match status" value="1"/>
</dbReference>
<dbReference type="GO" id="GO:0006637">
    <property type="term" value="P:acyl-CoA metabolic process"/>
    <property type="evidence" value="ECO:0007669"/>
    <property type="project" value="InterPro"/>
</dbReference>
<organism evidence="6 7">
    <name type="scientific">Cellulosimicrobium funkei</name>
    <dbReference type="NCBI Taxonomy" id="264251"/>
    <lineage>
        <taxon>Bacteria</taxon>
        <taxon>Bacillati</taxon>
        <taxon>Actinomycetota</taxon>
        <taxon>Actinomycetes</taxon>
        <taxon>Micrococcales</taxon>
        <taxon>Promicromonosporaceae</taxon>
        <taxon>Cellulosimicrobium</taxon>
    </lineage>
</organism>
<feature type="active site" description="Charge relay system" evidence="2">
    <location>
        <position position="384"/>
    </location>
</feature>
<sequence>MTLRLTVSPADDLLDVPRRIEVSGAAPGALVTVSATTDRAGTAWSARATYRADRAGTVRLDRDPPMSGDYGRVDGMALLTSQRPDATPGTTPDTVPGRPPTTDVERPLRTRLDAWDESDATQRATADLVQRWTGPGVRRRDVREDGLVGTLFVPQGDGPHPTIVVLNGSGGGINEQRGALYASRGVQALALGYFGVPGLPDHITRTPLEYFETALRHVHRELAPRAGVVVVSGQSRGGELALLLGATYPGLVGAVVAYVPGAHVHGSQGAADPAQGWDSPTWTLGGEPLPHLWQDNPGVTWQPWTGGPPPDRYRDVYVDGLRDRGFAAASRIPVERIAGPVACVSGMADGLWPSSMYARQVVETLRAAGHAHETLLLDYPDAGHSIALPHLPVAQGPTRHPVSGIELSAGGTPAGNAFADADSFAQVCAFVERATRVPDLRP</sequence>
<feature type="domain" description="BAAT/Acyl-CoA thioester hydrolase C-terminal" evidence="5">
    <location>
        <begin position="207"/>
        <end position="434"/>
    </location>
</feature>
<dbReference type="Gene3D" id="2.60.40.2240">
    <property type="entry name" value="Acyl-CoA thioester hydrolase/BAAT N-terminal domain"/>
    <property type="match status" value="1"/>
</dbReference>
<proteinExistence type="inferred from homology"/>
<feature type="region of interest" description="Disordered" evidence="3">
    <location>
        <begin position="81"/>
        <end position="105"/>
    </location>
</feature>
<dbReference type="GO" id="GO:0006631">
    <property type="term" value="P:fatty acid metabolic process"/>
    <property type="evidence" value="ECO:0007669"/>
    <property type="project" value="TreeGrafter"/>
</dbReference>
<feature type="compositionally biased region" description="Polar residues" evidence="3">
    <location>
        <begin position="81"/>
        <end position="93"/>
    </location>
</feature>
<dbReference type="SUPFAM" id="SSF53474">
    <property type="entry name" value="alpha/beta-Hydrolases"/>
    <property type="match status" value="1"/>
</dbReference>
<dbReference type="PIRSF" id="PIRSF016521">
    <property type="entry name" value="Acyl-CoA_hydro"/>
    <property type="match status" value="1"/>
</dbReference>
<evidence type="ECO:0000259" key="5">
    <source>
        <dbReference type="Pfam" id="PF08840"/>
    </source>
</evidence>
<dbReference type="RefSeq" id="WP_047233272.1">
    <property type="nucleotide sequence ID" value="NZ_JNBQ01000016.1"/>
</dbReference>
<reference evidence="6 7" key="1">
    <citation type="submission" date="2014-05" db="EMBL/GenBank/DDBJ databases">
        <title>Cellulosimicrobium funkei U11 genome.</title>
        <authorList>
            <person name="Hu C."/>
            <person name="Gong Y."/>
            <person name="Wan W."/>
            <person name="Jiang M."/>
        </authorList>
    </citation>
    <scope>NUCLEOTIDE SEQUENCE [LARGE SCALE GENOMIC DNA]</scope>
    <source>
        <strain evidence="6 7">U11</strain>
    </source>
</reference>
<dbReference type="PANTHER" id="PTHR10824">
    <property type="entry name" value="ACYL-COENZYME A THIOESTERASE-RELATED"/>
    <property type="match status" value="1"/>
</dbReference>
<dbReference type="AlphaFoldDB" id="A0A0H2KLF0"/>
<comment type="caution">
    <text evidence="6">The sequence shown here is derived from an EMBL/GenBank/DDBJ whole genome shotgun (WGS) entry which is preliminary data.</text>
</comment>
<dbReference type="Gene3D" id="3.40.50.1820">
    <property type="entry name" value="alpha/beta hydrolase"/>
    <property type="match status" value="1"/>
</dbReference>
<evidence type="ECO:0000256" key="2">
    <source>
        <dbReference type="PIRSR" id="PIRSR016521-1"/>
    </source>
</evidence>
<feature type="active site" description="Charge relay system" evidence="2">
    <location>
        <position position="235"/>
    </location>
</feature>
<evidence type="ECO:0000259" key="4">
    <source>
        <dbReference type="Pfam" id="PF04775"/>
    </source>
</evidence>
<feature type="active site" description="Charge relay system" evidence="2">
    <location>
        <position position="349"/>
    </location>
</feature>
<dbReference type="InterPro" id="IPR029058">
    <property type="entry name" value="AB_hydrolase_fold"/>
</dbReference>
<dbReference type="EMBL" id="JNBQ01000016">
    <property type="protein sequence ID" value="KLN34311.1"/>
    <property type="molecule type" value="Genomic_DNA"/>
</dbReference>
<name>A0A0H2KLF0_9MICO</name>
<dbReference type="InterPro" id="IPR014940">
    <property type="entry name" value="BAAT_C"/>
</dbReference>
<evidence type="ECO:0000313" key="7">
    <source>
        <dbReference type="Proteomes" id="UP000035265"/>
    </source>
</evidence>
<dbReference type="InterPro" id="IPR016662">
    <property type="entry name" value="Acyl-CoA_thioEstase_long-chain"/>
</dbReference>
<dbReference type="InterPro" id="IPR042490">
    <property type="entry name" value="Thio_Ohase/BAAT_N"/>
</dbReference>
<protein>
    <submittedName>
        <fullName evidence="6">Palmitoyl-CoA hydrolase</fullName>
    </submittedName>
</protein>
<comment type="similarity">
    <text evidence="1">Belongs to the C/M/P thioester hydrolase family.</text>
</comment>
<dbReference type="Pfam" id="PF08840">
    <property type="entry name" value="BAAT_C"/>
    <property type="match status" value="1"/>
</dbReference>
<evidence type="ECO:0000313" key="6">
    <source>
        <dbReference type="EMBL" id="KLN34311.1"/>
    </source>
</evidence>
<dbReference type="STRING" id="264251.FB00_12920"/>
<keyword evidence="7" id="KW-1185">Reference proteome</keyword>
<feature type="domain" description="Acyl-CoA thioester hydrolase/bile acid-CoA amino acid N-acetyltransferase" evidence="4">
    <location>
        <begin position="15"/>
        <end position="144"/>
    </location>
</feature>
<dbReference type="GO" id="GO:0047617">
    <property type="term" value="F:fatty acyl-CoA hydrolase activity"/>
    <property type="evidence" value="ECO:0007669"/>
    <property type="project" value="TreeGrafter"/>
</dbReference>
<evidence type="ECO:0000256" key="3">
    <source>
        <dbReference type="SAM" id="MobiDB-lite"/>
    </source>
</evidence>
<dbReference type="InterPro" id="IPR006862">
    <property type="entry name" value="Thio_Ohase/aa_AcTrfase"/>
</dbReference>
<dbReference type="PATRIC" id="fig|264251.5.peg.2626"/>
<dbReference type="Pfam" id="PF04775">
    <property type="entry name" value="Bile_Hydr_Trans"/>
    <property type="match status" value="1"/>
</dbReference>
<gene>
    <name evidence="6" type="ORF">FB00_12920</name>
</gene>